<keyword evidence="4" id="KW-0547">Nucleotide-binding</keyword>
<comment type="catalytic activity">
    <reaction evidence="7">
        <text>L-aspartate + L-glutamine + ATP + H2O = L-asparagine + L-glutamate + AMP + diphosphate + H(+)</text>
        <dbReference type="Rhea" id="RHEA:12228"/>
        <dbReference type="ChEBI" id="CHEBI:15377"/>
        <dbReference type="ChEBI" id="CHEBI:15378"/>
        <dbReference type="ChEBI" id="CHEBI:29985"/>
        <dbReference type="ChEBI" id="CHEBI:29991"/>
        <dbReference type="ChEBI" id="CHEBI:30616"/>
        <dbReference type="ChEBI" id="CHEBI:33019"/>
        <dbReference type="ChEBI" id="CHEBI:58048"/>
        <dbReference type="ChEBI" id="CHEBI:58359"/>
        <dbReference type="ChEBI" id="CHEBI:456215"/>
        <dbReference type="EC" id="6.3.5.4"/>
    </reaction>
</comment>
<protein>
    <recommendedName>
        <fullName evidence="3">asparagine synthase (glutamine-hydrolyzing)</fullName>
        <ecNumber evidence="3">6.3.5.4</ecNumber>
    </recommendedName>
</protein>
<dbReference type="InterPro" id="IPR001962">
    <property type="entry name" value="Asn_synthase"/>
</dbReference>
<comment type="similarity">
    <text evidence="2">Belongs to the asparagine synthetase family.</text>
</comment>
<evidence type="ECO:0000313" key="10">
    <source>
        <dbReference type="Proteomes" id="UP001597369"/>
    </source>
</evidence>
<keyword evidence="10" id="KW-1185">Reference proteome</keyword>
<dbReference type="RefSeq" id="WP_229961490.1">
    <property type="nucleotide sequence ID" value="NZ_JAJJWI010000013.1"/>
</dbReference>
<dbReference type="CDD" id="cd00712">
    <property type="entry name" value="AsnB"/>
    <property type="match status" value="1"/>
</dbReference>
<comment type="pathway">
    <text evidence="1">Amino-acid biosynthesis; L-asparagine biosynthesis; L-asparagine from L-aspartate (L-Gln route): step 1/1.</text>
</comment>
<dbReference type="PIRSF" id="PIRSF001589">
    <property type="entry name" value="Asn_synthetase_glu-h"/>
    <property type="match status" value="1"/>
</dbReference>
<gene>
    <name evidence="9" type="primary">asnB</name>
    <name evidence="9" type="ORF">ACFSKU_08050</name>
</gene>
<dbReference type="InterPro" id="IPR017932">
    <property type="entry name" value="GATase_2_dom"/>
</dbReference>
<dbReference type="SUPFAM" id="SSF56235">
    <property type="entry name" value="N-terminal nucleophile aminohydrolases (Ntn hydrolases)"/>
    <property type="match status" value="1"/>
</dbReference>
<dbReference type="Gene3D" id="3.40.50.620">
    <property type="entry name" value="HUPs"/>
    <property type="match status" value="1"/>
</dbReference>
<proteinExistence type="inferred from homology"/>
<feature type="domain" description="Glutamine amidotransferase type-2" evidence="8">
    <location>
        <begin position="2"/>
        <end position="210"/>
    </location>
</feature>
<reference evidence="10" key="1">
    <citation type="journal article" date="2019" name="Int. J. Syst. Evol. Microbiol.">
        <title>The Global Catalogue of Microorganisms (GCM) 10K type strain sequencing project: providing services to taxonomists for standard genome sequencing and annotation.</title>
        <authorList>
            <consortium name="The Broad Institute Genomics Platform"/>
            <consortium name="The Broad Institute Genome Sequencing Center for Infectious Disease"/>
            <person name="Wu L."/>
            <person name="Ma J."/>
        </authorList>
    </citation>
    <scope>NUCLEOTIDE SEQUENCE [LARGE SCALE GENOMIC DNA]</scope>
    <source>
        <strain evidence="10">JCM 16545</strain>
    </source>
</reference>
<dbReference type="InterPro" id="IPR006426">
    <property type="entry name" value="Asn_synth_AEB"/>
</dbReference>
<keyword evidence="9" id="KW-0436">Ligase</keyword>
<dbReference type="SUPFAM" id="SSF52402">
    <property type="entry name" value="Adenine nucleotide alpha hydrolases-like"/>
    <property type="match status" value="1"/>
</dbReference>
<dbReference type="CDD" id="cd01991">
    <property type="entry name" value="Asn_synthase_B_C"/>
    <property type="match status" value="1"/>
</dbReference>
<dbReference type="EC" id="6.3.5.4" evidence="3"/>
<dbReference type="PANTHER" id="PTHR43284:SF1">
    <property type="entry name" value="ASPARAGINE SYNTHETASE"/>
    <property type="match status" value="1"/>
</dbReference>
<keyword evidence="5" id="KW-0067">ATP-binding</keyword>
<dbReference type="PANTHER" id="PTHR43284">
    <property type="entry name" value="ASPARAGINE SYNTHETASE (GLUTAMINE-HYDROLYZING)"/>
    <property type="match status" value="1"/>
</dbReference>
<evidence type="ECO:0000256" key="5">
    <source>
        <dbReference type="ARBA" id="ARBA00022840"/>
    </source>
</evidence>
<organism evidence="9 10">
    <name type="scientific">Pontibacter silvestris</name>
    <dbReference type="NCBI Taxonomy" id="2305183"/>
    <lineage>
        <taxon>Bacteria</taxon>
        <taxon>Pseudomonadati</taxon>
        <taxon>Bacteroidota</taxon>
        <taxon>Cytophagia</taxon>
        <taxon>Cytophagales</taxon>
        <taxon>Hymenobacteraceae</taxon>
        <taxon>Pontibacter</taxon>
    </lineage>
</organism>
<dbReference type="GO" id="GO:0004066">
    <property type="term" value="F:asparagine synthase (glutamine-hydrolyzing) activity"/>
    <property type="evidence" value="ECO:0007669"/>
    <property type="project" value="UniProtKB-EC"/>
</dbReference>
<evidence type="ECO:0000313" key="9">
    <source>
        <dbReference type="EMBL" id="MFD2066833.1"/>
    </source>
</evidence>
<dbReference type="InterPro" id="IPR033738">
    <property type="entry name" value="AsnB_N"/>
</dbReference>
<sequence length="626" mass="70262">MCGINGILGFPAAKAAPVMHAMSCAIAHRGPDDDGSYLQEGVALGQRRLSIIDLSVAGHQPMMSADGNLVLVFNGEIYNYLELKQELKEYPFQTQTDTEVILAAFKRWGKECVHHFNGMFAFAILDKTKQETLIFRDRLGIKPLYYYQDDTVILFASEVRALLESGLVKRKLNKPALADYLRYQTVHAPETIVQGIKMLMPGCYIHYMDGHAEFGQYWAPEKKYSTEAASKAYTEIKQDVHDLLLRAVERRLVADVPFGAFLSGGIDSSAVVGLMSQVARHKVKTFAVTFEEEAYSEAKYAAAIAKKFNTDHTEIRLTPNNFLDLIPSALKAMDHPSGDGPNTYVVSKVTKEAGITMALSGLGGDELFGGYDVFKRMAKLQQYQWVGSAPLMLRKLLGQSLKAVKPSVASDKISQLLALSSWRLDKTYPITRQVLSDKVIEELLQQVTLKGNRVEEIVGNSLMLQKQLSQNLPILSKVSLAEINTYMQNTLLRDTDQMSMAHALEVRVPFLDYELVEYVLGVPDVHKYPSSPKRLLTDALGDLLPMDIVNRPKMGFVLPWQNWLKQEMRSFANKKLINLGQRGIIDPAALQHIWNRFLAGDTAVTWSRVWYLVVLENWLEEHGIEA</sequence>
<evidence type="ECO:0000256" key="2">
    <source>
        <dbReference type="ARBA" id="ARBA00005752"/>
    </source>
</evidence>
<comment type="caution">
    <text evidence="9">The sequence shown here is derived from an EMBL/GenBank/DDBJ whole genome shotgun (WGS) entry which is preliminary data.</text>
</comment>
<dbReference type="EMBL" id="JBHUHV010000024">
    <property type="protein sequence ID" value="MFD2066833.1"/>
    <property type="molecule type" value="Genomic_DNA"/>
</dbReference>
<evidence type="ECO:0000256" key="6">
    <source>
        <dbReference type="ARBA" id="ARBA00022962"/>
    </source>
</evidence>
<evidence type="ECO:0000256" key="7">
    <source>
        <dbReference type="ARBA" id="ARBA00048741"/>
    </source>
</evidence>
<dbReference type="Gene3D" id="3.60.20.10">
    <property type="entry name" value="Glutamine Phosphoribosylpyrophosphate, subunit 1, domain 1"/>
    <property type="match status" value="1"/>
</dbReference>
<dbReference type="InterPro" id="IPR014729">
    <property type="entry name" value="Rossmann-like_a/b/a_fold"/>
</dbReference>
<dbReference type="Proteomes" id="UP001597369">
    <property type="component" value="Unassembled WGS sequence"/>
</dbReference>
<evidence type="ECO:0000256" key="1">
    <source>
        <dbReference type="ARBA" id="ARBA00005187"/>
    </source>
</evidence>
<accession>A0ABW4WVZ8</accession>
<evidence type="ECO:0000256" key="3">
    <source>
        <dbReference type="ARBA" id="ARBA00012737"/>
    </source>
</evidence>
<dbReference type="InterPro" id="IPR051786">
    <property type="entry name" value="ASN_synthetase/amidase"/>
</dbReference>
<dbReference type="PROSITE" id="PS51278">
    <property type="entry name" value="GATASE_TYPE_2"/>
    <property type="match status" value="1"/>
</dbReference>
<evidence type="ECO:0000256" key="4">
    <source>
        <dbReference type="ARBA" id="ARBA00022741"/>
    </source>
</evidence>
<dbReference type="NCBIfam" id="TIGR01536">
    <property type="entry name" value="asn_synth_AEB"/>
    <property type="match status" value="1"/>
</dbReference>
<name>A0ABW4WVZ8_9BACT</name>
<evidence type="ECO:0000259" key="8">
    <source>
        <dbReference type="PROSITE" id="PS51278"/>
    </source>
</evidence>
<dbReference type="Pfam" id="PF00733">
    <property type="entry name" value="Asn_synthase"/>
    <property type="match status" value="1"/>
</dbReference>
<dbReference type="InterPro" id="IPR029055">
    <property type="entry name" value="Ntn_hydrolases_N"/>
</dbReference>
<dbReference type="Pfam" id="PF13537">
    <property type="entry name" value="GATase_7"/>
    <property type="match status" value="1"/>
</dbReference>
<keyword evidence="6" id="KW-0315">Glutamine amidotransferase</keyword>